<feature type="coiled-coil region" evidence="1">
    <location>
        <begin position="104"/>
        <end position="131"/>
    </location>
</feature>
<dbReference type="EMBL" id="JBHUMD010000012">
    <property type="protein sequence ID" value="MFD2602133.1"/>
    <property type="molecule type" value="Genomic_DNA"/>
</dbReference>
<dbReference type="RefSeq" id="WP_379820623.1">
    <property type="nucleotide sequence ID" value="NZ_JBHUMD010000012.1"/>
</dbReference>
<keyword evidence="2" id="KW-1133">Transmembrane helix</keyword>
<feature type="transmembrane region" description="Helical" evidence="2">
    <location>
        <begin position="85"/>
        <end position="107"/>
    </location>
</feature>
<feature type="transmembrane region" description="Helical" evidence="2">
    <location>
        <begin position="52"/>
        <end position="73"/>
    </location>
</feature>
<evidence type="ECO:0000256" key="1">
    <source>
        <dbReference type="SAM" id="Coils"/>
    </source>
</evidence>
<protein>
    <recommendedName>
        <fullName evidence="5">DUF1360 domain-containing protein</fullName>
    </recommendedName>
</protein>
<evidence type="ECO:0008006" key="5">
    <source>
        <dbReference type="Google" id="ProtNLM"/>
    </source>
</evidence>
<accession>A0ABW5NTR3</accession>
<feature type="transmembrane region" description="Helical" evidence="2">
    <location>
        <begin position="6"/>
        <end position="24"/>
    </location>
</feature>
<name>A0ABW5NTR3_9FLAO</name>
<evidence type="ECO:0000256" key="2">
    <source>
        <dbReference type="SAM" id="Phobius"/>
    </source>
</evidence>
<organism evidence="3 4">
    <name type="scientific">Flavobacterium suzhouense</name>
    <dbReference type="NCBI Taxonomy" id="1529638"/>
    <lineage>
        <taxon>Bacteria</taxon>
        <taxon>Pseudomonadati</taxon>
        <taxon>Bacteroidota</taxon>
        <taxon>Flavobacteriia</taxon>
        <taxon>Flavobacteriales</taxon>
        <taxon>Flavobacteriaceae</taxon>
        <taxon>Flavobacterium</taxon>
    </lineage>
</organism>
<dbReference type="Proteomes" id="UP001597480">
    <property type="component" value="Unassembled WGS sequence"/>
</dbReference>
<evidence type="ECO:0000313" key="4">
    <source>
        <dbReference type="Proteomes" id="UP001597480"/>
    </source>
</evidence>
<keyword evidence="2" id="KW-0472">Membrane</keyword>
<evidence type="ECO:0000313" key="3">
    <source>
        <dbReference type="EMBL" id="MFD2602133.1"/>
    </source>
</evidence>
<keyword evidence="2" id="KW-0812">Transmembrane</keyword>
<proteinExistence type="predicted"/>
<reference evidence="4" key="1">
    <citation type="journal article" date="2019" name="Int. J. Syst. Evol. Microbiol.">
        <title>The Global Catalogue of Microorganisms (GCM) 10K type strain sequencing project: providing services to taxonomists for standard genome sequencing and annotation.</title>
        <authorList>
            <consortium name="The Broad Institute Genomics Platform"/>
            <consortium name="The Broad Institute Genome Sequencing Center for Infectious Disease"/>
            <person name="Wu L."/>
            <person name="Ma J."/>
        </authorList>
    </citation>
    <scope>NUCLEOTIDE SEQUENCE [LARGE SCALE GENOMIC DNA]</scope>
    <source>
        <strain evidence="4">KCTC 42107</strain>
    </source>
</reference>
<keyword evidence="4" id="KW-1185">Reference proteome</keyword>
<comment type="caution">
    <text evidence="3">The sequence shown here is derived from an EMBL/GenBank/DDBJ whole genome shotgun (WGS) entry which is preliminary data.</text>
</comment>
<keyword evidence="1" id="KW-0175">Coiled coil</keyword>
<gene>
    <name evidence="3" type="ORF">ACFSR3_08695</name>
</gene>
<sequence>MELHTQIIWLFILAIPIACVAWTVTHEEVFREPREYCIKCSKEGKTILKRKFFYLFTCEYCFSHYVTLFFLILSGYQLLLTGWKGYLIAGFALVFVANAYMSVFALLRQAIKKEKTEIKVMEKEVEDKEADK</sequence>